<organism evidence="2 4">
    <name type="scientific">Macrococcus equipercicus</name>
    <dbReference type="NCBI Taxonomy" id="69967"/>
    <lineage>
        <taxon>Bacteria</taxon>
        <taxon>Bacillati</taxon>
        <taxon>Bacillota</taxon>
        <taxon>Bacilli</taxon>
        <taxon>Bacillales</taxon>
        <taxon>Staphylococcaceae</taxon>
        <taxon>Macrococcus</taxon>
    </lineage>
</organism>
<dbReference type="EMBL" id="CP073809">
    <property type="protein sequence ID" value="UTH13405.1"/>
    <property type="molecule type" value="Genomic_DNA"/>
</dbReference>
<keyword evidence="3" id="KW-1185">Reference proteome</keyword>
<evidence type="ECO:0000313" key="2">
    <source>
        <dbReference type="EMBL" id="UTH13405.1"/>
    </source>
</evidence>
<reference evidence="2" key="2">
    <citation type="submission" date="2021-04" db="EMBL/GenBank/DDBJ databases">
        <title>Complete Genome Sequences of Macrococcus spp. from dog and cattle.</title>
        <authorList>
            <person name="Schwendener S."/>
            <person name="Perreten V."/>
        </authorList>
    </citation>
    <scope>NUCLEOTIDE SEQUENCE</scope>
    <source>
        <strain evidence="2">Epi0143-OL</strain>
    </source>
</reference>
<name>A0A9Q9F140_9STAP</name>
<dbReference type="Pfam" id="PF12669">
    <property type="entry name" value="FeoB_associated"/>
    <property type="match status" value="1"/>
</dbReference>
<gene>
    <name evidence="1" type="ORF">ERX35_009035</name>
    <name evidence="2" type="ORF">KFV11_09240</name>
</gene>
<accession>A0A9Q9F140</accession>
<proteinExistence type="predicted"/>
<dbReference type="Proteomes" id="UP001057381">
    <property type="component" value="Chromosome"/>
</dbReference>
<dbReference type="AlphaFoldDB" id="A0A9Q9F140"/>
<reference evidence="1 3" key="1">
    <citation type="submission" date="2019-09" db="EMBL/GenBank/DDBJ databases">
        <authorList>
            <person name="Mazhar S."/>
            <person name="Altermann E."/>
            <person name="Hill C."/>
            <person name="Mcauliffe O."/>
        </authorList>
    </citation>
    <scope>NUCLEOTIDE SEQUENCE [LARGE SCALE GENOMIC DNA]</scope>
    <source>
        <strain evidence="1 3">ATCC 51831</strain>
    </source>
</reference>
<evidence type="ECO:0000313" key="3">
    <source>
        <dbReference type="Proteomes" id="UP000295735"/>
    </source>
</evidence>
<dbReference type="KEGG" id="mequ:KFV11_09240"/>
<dbReference type="RefSeq" id="WP_149459577.1">
    <property type="nucleotide sequence ID" value="NZ_CP073809.1"/>
</dbReference>
<dbReference type="Proteomes" id="UP000295735">
    <property type="component" value="Unassembled WGS sequence"/>
</dbReference>
<dbReference type="EMBL" id="SCWC02000007">
    <property type="protein sequence ID" value="KAA1037693.1"/>
    <property type="molecule type" value="Genomic_DNA"/>
</dbReference>
<sequence length="53" mass="5952">MALLFNILLFALIFGYAIYTLVKFFNKSKAGKCNTCDTNPACSCEVLIDDKRI</sequence>
<dbReference type="OrthoDB" id="2326035at2"/>
<evidence type="ECO:0000313" key="1">
    <source>
        <dbReference type="EMBL" id="KAA1037693.1"/>
    </source>
</evidence>
<protein>
    <submittedName>
        <fullName evidence="2">FeoB-associated Cys-rich membrane protein</fullName>
    </submittedName>
</protein>
<evidence type="ECO:0000313" key="4">
    <source>
        <dbReference type="Proteomes" id="UP001057381"/>
    </source>
</evidence>